<name>A0A6U6QTD0_9DINO</name>
<accession>A0A6U6QTD0</accession>
<organism evidence="2">
    <name type="scientific">Zooxanthella nutricula</name>
    <dbReference type="NCBI Taxonomy" id="1333877"/>
    <lineage>
        <taxon>Eukaryota</taxon>
        <taxon>Sar</taxon>
        <taxon>Alveolata</taxon>
        <taxon>Dinophyceae</taxon>
        <taxon>Peridiniales</taxon>
        <taxon>Peridiniales incertae sedis</taxon>
        <taxon>Zooxanthella</taxon>
    </lineage>
</organism>
<feature type="chain" id="PRO_5030160544" description="TRAF-type domain-containing protein" evidence="1">
    <location>
        <begin position="16"/>
        <end position="366"/>
    </location>
</feature>
<dbReference type="EMBL" id="HBGW01070485">
    <property type="protein sequence ID" value="CAD9620376.1"/>
    <property type="molecule type" value="Transcribed_RNA"/>
</dbReference>
<reference evidence="2" key="1">
    <citation type="submission" date="2021-01" db="EMBL/GenBank/DDBJ databases">
        <authorList>
            <person name="Corre E."/>
            <person name="Pelletier E."/>
            <person name="Niang G."/>
            <person name="Scheremetjew M."/>
            <person name="Finn R."/>
            <person name="Kale V."/>
            <person name="Holt S."/>
            <person name="Cochrane G."/>
            <person name="Meng A."/>
            <person name="Brown T."/>
            <person name="Cohen L."/>
        </authorList>
    </citation>
    <scope>NUCLEOTIDE SEQUENCE</scope>
    <source>
        <strain evidence="2">RCC3387</strain>
    </source>
</reference>
<evidence type="ECO:0008006" key="3">
    <source>
        <dbReference type="Google" id="ProtNLM"/>
    </source>
</evidence>
<evidence type="ECO:0000256" key="1">
    <source>
        <dbReference type="SAM" id="SignalP"/>
    </source>
</evidence>
<evidence type="ECO:0000313" key="2">
    <source>
        <dbReference type="EMBL" id="CAD9620376.1"/>
    </source>
</evidence>
<feature type="signal peptide" evidence="1">
    <location>
        <begin position="1"/>
        <end position="15"/>
    </location>
</feature>
<gene>
    <name evidence="2" type="ORF">BRAN1462_LOCUS44964</name>
</gene>
<proteinExistence type="predicted"/>
<protein>
    <recommendedName>
        <fullName evidence="3">TRAF-type domain-containing protein</fullName>
    </recommendedName>
</protein>
<sequence>MRAVAVFTLAAGAAASSVQEVVDGLFDDYLPQKVPWESVKACRGSCGVDEACLARCPHYECPFKRISKQCDILETSMATVKACHQTCDHHDFACHFNCPMTTPTSLKEVGGLAKAMACHAHCGGNKTCHRSSCAKPWAKRHEHCQELEAVVACHRNSSTGRAACPRLKPSTKQALLQEPPSLVKDIMNHVVDHILPLPQGQGATTEEVRACHMGCGADHGCHKRCPAGAFGRVKDQCGTLKEAHTCHTACKHLETACPVKKAECHFKCPVSMPTSVRELKGLTDHVICHMSCGSDGACHKGCPASVWARKQAQCEVYDAMVACHKACGHHSHSCHASCPRLPTDMLEEFPEQPRSLAKEIIDVLVV</sequence>
<keyword evidence="1" id="KW-0732">Signal</keyword>
<dbReference type="AlphaFoldDB" id="A0A6U6QTD0"/>